<dbReference type="Proteomes" id="UP000292003">
    <property type="component" value="Unassembled WGS sequence"/>
</dbReference>
<evidence type="ECO:0000256" key="3">
    <source>
        <dbReference type="ARBA" id="ARBA00022692"/>
    </source>
</evidence>
<feature type="transmembrane region" description="Helical" evidence="6">
    <location>
        <begin position="150"/>
        <end position="172"/>
    </location>
</feature>
<dbReference type="OrthoDB" id="9814237at2"/>
<feature type="transmembrane region" description="Helical" evidence="6">
    <location>
        <begin position="63"/>
        <end position="81"/>
    </location>
</feature>
<feature type="transmembrane region" description="Helical" evidence="6">
    <location>
        <begin position="34"/>
        <end position="56"/>
    </location>
</feature>
<name>A0A4Q7J7Z8_9PSEU</name>
<keyword evidence="5 6" id="KW-0472">Membrane</keyword>
<dbReference type="InterPro" id="IPR020846">
    <property type="entry name" value="MFS_dom"/>
</dbReference>
<feature type="transmembrane region" description="Helical" evidence="6">
    <location>
        <begin position="285"/>
        <end position="307"/>
    </location>
</feature>
<reference evidence="8 9" key="1">
    <citation type="submission" date="2019-02" db="EMBL/GenBank/DDBJ databases">
        <title>Draft genome sequence of Amycolatopsis sp. 8-3EHSu isolated from roots of Suaeda maritima.</title>
        <authorList>
            <person name="Duangmal K."/>
            <person name="Chantavorakit T."/>
        </authorList>
    </citation>
    <scope>NUCLEOTIDE SEQUENCE [LARGE SCALE GENOMIC DNA]</scope>
    <source>
        <strain evidence="8 9">8-3EHSu</strain>
    </source>
</reference>
<dbReference type="PANTHER" id="PTHR43124">
    <property type="entry name" value="PURINE EFFLUX PUMP PBUE"/>
    <property type="match status" value="1"/>
</dbReference>
<organism evidence="8 9">
    <name type="scientific">Amycolatopsis suaedae</name>
    <dbReference type="NCBI Taxonomy" id="2510978"/>
    <lineage>
        <taxon>Bacteria</taxon>
        <taxon>Bacillati</taxon>
        <taxon>Actinomycetota</taxon>
        <taxon>Actinomycetes</taxon>
        <taxon>Pseudonocardiales</taxon>
        <taxon>Pseudonocardiaceae</taxon>
        <taxon>Amycolatopsis</taxon>
    </lineage>
</organism>
<comment type="subcellular location">
    <subcellularLocation>
        <location evidence="1">Cell membrane</location>
        <topology evidence="1">Multi-pass membrane protein</topology>
    </subcellularLocation>
</comment>
<evidence type="ECO:0000256" key="2">
    <source>
        <dbReference type="ARBA" id="ARBA00022475"/>
    </source>
</evidence>
<dbReference type="Gene3D" id="1.20.1250.20">
    <property type="entry name" value="MFS general substrate transporter like domains"/>
    <property type="match status" value="1"/>
</dbReference>
<dbReference type="InterPro" id="IPR036259">
    <property type="entry name" value="MFS_trans_sf"/>
</dbReference>
<feature type="transmembrane region" description="Helical" evidence="6">
    <location>
        <begin position="227"/>
        <end position="248"/>
    </location>
</feature>
<dbReference type="EMBL" id="SFCC01000010">
    <property type="protein sequence ID" value="RZQ62194.1"/>
    <property type="molecule type" value="Genomic_DNA"/>
</dbReference>
<keyword evidence="2" id="KW-1003">Cell membrane</keyword>
<protein>
    <submittedName>
        <fullName evidence="8">MFS transporter</fullName>
    </submittedName>
</protein>
<accession>A0A4Q7J7Z8</accession>
<keyword evidence="9" id="KW-1185">Reference proteome</keyword>
<evidence type="ECO:0000256" key="4">
    <source>
        <dbReference type="ARBA" id="ARBA00022989"/>
    </source>
</evidence>
<gene>
    <name evidence="8" type="ORF">EWH70_20855</name>
</gene>
<feature type="transmembrane region" description="Helical" evidence="6">
    <location>
        <begin position="319"/>
        <end position="341"/>
    </location>
</feature>
<keyword evidence="3 6" id="KW-0812">Transmembrane</keyword>
<feature type="domain" description="Major facilitator superfamily (MFS) profile" evidence="7">
    <location>
        <begin position="1"/>
        <end position="373"/>
    </location>
</feature>
<keyword evidence="4 6" id="KW-1133">Transmembrane helix</keyword>
<comment type="caution">
    <text evidence="8">The sequence shown here is derived from an EMBL/GenBank/DDBJ whole genome shotgun (WGS) entry which is preliminary data.</text>
</comment>
<sequence length="388" mass="39017">MLMLCAFAVATSEFIIIGVMPEVAGDLGVSLPTAGLLVTAYAVAVAVGGPVLTVVARNLPRRPLLVGLMALATGAAVLSALAQTYPLLMGARILGALAQGLFLSVASQVAIASVPEEKQTAAIAKVVNGIALSTVLGVPIGTLIGQANGWRASFVLVAALGLIGLIGVLVFCPKVDHEPEPTVRESISAFRKPAILLGLATTVLSFTGMITAFTYVSPTLREVTGFAPGWVTGVLLIYGLGTMAGSWIAGRVPPNRIARVLPFTITALGTVLLLHGLLMQTKVTSVLSLFLLGTSAFATGPLLHTFLMGQAGPASGLVASVNISAFNAAAALGPILGGAVITGGLGLGSVGLFAAVPTVVGIGVALVIAGHTRRRATAVAQPVLAGTT</sequence>
<evidence type="ECO:0000256" key="1">
    <source>
        <dbReference type="ARBA" id="ARBA00004651"/>
    </source>
</evidence>
<feature type="transmembrane region" description="Helical" evidence="6">
    <location>
        <begin position="260"/>
        <end position="279"/>
    </location>
</feature>
<dbReference type="GO" id="GO:0005886">
    <property type="term" value="C:plasma membrane"/>
    <property type="evidence" value="ECO:0007669"/>
    <property type="project" value="UniProtKB-SubCell"/>
</dbReference>
<dbReference type="InterPro" id="IPR050189">
    <property type="entry name" value="MFS_Efflux_Transporters"/>
</dbReference>
<dbReference type="InterPro" id="IPR011701">
    <property type="entry name" value="MFS"/>
</dbReference>
<feature type="transmembrane region" description="Helical" evidence="6">
    <location>
        <begin position="193"/>
        <end position="215"/>
    </location>
</feature>
<dbReference type="CDD" id="cd17324">
    <property type="entry name" value="MFS_NepI_like"/>
    <property type="match status" value="1"/>
</dbReference>
<evidence type="ECO:0000259" key="7">
    <source>
        <dbReference type="PROSITE" id="PS50850"/>
    </source>
</evidence>
<proteinExistence type="predicted"/>
<evidence type="ECO:0000256" key="5">
    <source>
        <dbReference type="ARBA" id="ARBA00023136"/>
    </source>
</evidence>
<dbReference type="PROSITE" id="PS50850">
    <property type="entry name" value="MFS"/>
    <property type="match status" value="1"/>
</dbReference>
<evidence type="ECO:0000313" key="9">
    <source>
        <dbReference type="Proteomes" id="UP000292003"/>
    </source>
</evidence>
<evidence type="ECO:0000256" key="6">
    <source>
        <dbReference type="SAM" id="Phobius"/>
    </source>
</evidence>
<evidence type="ECO:0000313" key="8">
    <source>
        <dbReference type="EMBL" id="RZQ62194.1"/>
    </source>
</evidence>
<feature type="transmembrane region" description="Helical" evidence="6">
    <location>
        <begin position="347"/>
        <end position="369"/>
    </location>
</feature>
<dbReference type="Pfam" id="PF07690">
    <property type="entry name" value="MFS_1"/>
    <property type="match status" value="1"/>
</dbReference>
<feature type="transmembrane region" description="Helical" evidence="6">
    <location>
        <begin position="126"/>
        <end position="144"/>
    </location>
</feature>
<dbReference type="AlphaFoldDB" id="A0A4Q7J7Z8"/>
<dbReference type="SUPFAM" id="SSF103473">
    <property type="entry name" value="MFS general substrate transporter"/>
    <property type="match status" value="1"/>
</dbReference>
<dbReference type="PANTHER" id="PTHR43124:SF3">
    <property type="entry name" value="CHLORAMPHENICOL EFFLUX PUMP RV0191"/>
    <property type="match status" value="1"/>
</dbReference>
<feature type="transmembrane region" description="Helical" evidence="6">
    <location>
        <begin position="93"/>
        <end position="114"/>
    </location>
</feature>
<dbReference type="GO" id="GO:0022857">
    <property type="term" value="F:transmembrane transporter activity"/>
    <property type="evidence" value="ECO:0007669"/>
    <property type="project" value="InterPro"/>
</dbReference>